<dbReference type="AlphaFoldDB" id="A0A6G9YH79"/>
<feature type="compositionally biased region" description="Polar residues" evidence="1">
    <location>
        <begin position="58"/>
        <end position="79"/>
    </location>
</feature>
<dbReference type="Gene3D" id="3.10.180.10">
    <property type="entry name" value="2,3-Dihydroxybiphenyl 1,2-Dioxygenase, domain 1"/>
    <property type="match status" value="1"/>
</dbReference>
<protein>
    <recommendedName>
        <fullName evidence="2">VOC domain-containing protein</fullName>
    </recommendedName>
</protein>
<evidence type="ECO:0000259" key="2">
    <source>
        <dbReference type="PROSITE" id="PS51819"/>
    </source>
</evidence>
<dbReference type="KEGG" id="nah:F5544_23705"/>
<organism evidence="3 4">
    <name type="scientific">Nocardia arthritidis</name>
    <dbReference type="NCBI Taxonomy" id="228602"/>
    <lineage>
        <taxon>Bacteria</taxon>
        <taxon>Bacillati</taxon>
        <taxon>Actinomycetota</taxon>
        <taxon>Actinomycetes</taxon>
        <taxon>Mycobacteriales</taxon>
        <taxon>Nocardiaceae</taxon>
        <taxon>Nocardia</taxon>
    </lineage>
</organism>
<gene>
    <name evidence="3" type="ORF">F5544_23705</name>
</gene>
<dbReference type="Pfam" id="PF00903">
    <property type="entry name" value="Glyoxalase"/>
    <property type="match status" value="1"/>
</dbReference>
<dbReference type="InterPro" id="IPR029068">
    <property type="entry name" value="Glyas_Bleomycin-R_OHBP_Dase"/>
</dbReference>
<sequence length="242" mass="26283">MPRPQSLPAPRHARTAQQSSQHRSSGYHPGNPAKHRRPGDIGHIGANDARERSACRMTPSQPDQSDLPSAIRQLQNLASPRSPVAVGIPYGPAQRRGRRQTSRSAHPDRGGGTLNVLGGAIMVNVPDPDASAAFMIDLLGFTETITDDGLAVIFSAEADLHIAYLRVGMQDFKPESVAGPLTRGMIIVMVVTGVDAEYDRLRAAGAEIVTPLDYSEWAENSGERYFQMRDPNGIIVRLTEWV</sequence>
<keyword evidence="4" id="KW-1185">Reference proteome</keyword>
<dbReference type="EMBL" id="CP046172">
    <property type="protein sequence ID" value="QIS12599.1"/>
    <property type="molecule type" value="Genomic_DNA"/>
</dbReference>
<evidence type="ECO:0000256" key="1">
    <source>
        <dbReference type="SAM" id="MobiDB-lite"/>
    </source>
</evidence>
<feature type="compositionally biased region" description="Polar residues" evidence="1">
    <location>
        <begin position="15"/>
        <end position="24"/>
    </location>
</feature>
<name>A0A6G9YH79_9NOCA</name>
<evidence type="ECO:0000313" key="3">
    <source>
        <dbReference type="EMBL" id="QIS12599.1"/>
    </source>
</evidence>
<evidence type="ECO:0000313" key="4">
    <source>
        <dbReference type="Proteomes" id="UP000503540"/>
    </source>
</evidence>
<feature type="region of interest" description="Disordered" evidence="1">
    <location>
        <begin position="1"/>
        <end position="113"/>
    </location>
</feature>
<accession>A0A6G9YH79</accession>
<feature type="domain" description="VOC" evidence="2">
    <location>
        <begin position="117"/>
        <end position="241"/>
    </location>
</feature>
<proteinExistence type="predicted"/>
<dbReference type="Proteomes" id="UP000503540">
    <property type="component" value="Chromosome"/>
</dbReference>
<dbReference type="SUPFAM" id="SSF54593">
    <property type="entry name" value="Glyoxalase/Bleomycin resistance protein/Dihydroxybiphenyl dioxygenase"/>
    <property type="match status" value="1"/>
</dbReference>
<reference evidence="3 4" key="1">
    <citation type="journal article" date="2019" name="ACS Chem. Biol.">
        <title>Identification and Mobilization of a Cryptic Antibiotic Biosynthesis Gene Locus from a Human-Pathogenic Nocardia Isolate.</title>
        <authorList>
            <person name="Herisse M."/>
            <person name="Ishida K."/>
            <person name="Porter J.L."/>
            <person name="Howden B."/>
            <person name="Hertweck C."/>
            <person name="Stinear T.P."/>
            <person name="Pidot S.J."/>
        </authorList>
    </citation>
    <scope>NUCLEOTIDE SEQUENCE [LARGE SCALE GENOMIC DNA]</scope>
    <source>
        <strain evidence="3 4">AUSMDU00012717</strain>
    </source>
</reference>
<dbReference type="InterPro" id="IPR004360">
    <property type="entry name" value="Glyas_Fos-R_dOase_dom"/>
</dbReference>
<dbReference type="InterPro" id="IPR037523">
    <property type="entry name" value="VOC_core"/>
</dbReference>
<dbReference type="PROSITE" id="PS51819">
    <property type="entry name" value="VOC"/>
    <property type="match status" value="1"/>
</dbReference>